<dbReference type="AlphaFoldDB" id="A0A2P2QPS7"/>
<accession>A0A2P2QPS7</accession>
<proteinExistence type="predicted"/>
<evidence type="ECO:0000313" key="1">
    <source>
        <dbReference type="EMBL" id="MBX68938.1"/>
    </source>
</evidence>
<reference evidence="1" key="1">
    <citation type="submission" date="2018-02" db="EMBL/GenBank/DDBJ databases">
        <title>Rhizophora mucronata_Transcriptome.</title>
        <authorList>
            <person name="Meera S.P."/>
            <person name="Sreeshan A."/>
            <person name="Augustine A."/>
        </authorList>
    </citation>
    <scope>NUCLEOTIDE SEQUENCE</scope>
    <source>
        <tissue evidence="1">Leaf</tissue>
    </source>
</reference>
<name>A0A2P2QPS7_RHIMU</name>
<organism evidence="1">
    <name type="scientific">Rhizophora mucronata</name>
    <name type="common">Asiatic mangrove</name>
    <dbReference type="NCBI Taxonomy" id="61149"/>
    <lineage>
        <taxon>Eukaryota</taxon>
        <taxon>Viridiplantae</taxon>
        <taxon>Streptophyta</taxon>
        <taxon>Embryophyta</taxon>
        <taxon>Tracheophyta</taxon>
        <taxon>Spermatophyta</taxon>
        <taxon>Magnoliopsida</taxon>
        <taxon>eudicotyledons</taxon>
        <taxon>Gunneridae</taxon>
        <taxon>Pentapetalae</taxon>
        <taxon>rosids</taxon>
        <taxon>fabids</taxon>
        <taxon>Malpighiales</taxon>
        <taxon>Rhizophoraceae</taxon>
        <taxon>Rhizophora</taxon>
    </lineage>
</organism>
<protein>
    <submittedName>
        <fullName evidence="1">Uncharacterized protein</fullName>
    </submittedName>
</protein>
<dbReference type="EMBL" id="GGEC01088454">
    <property type="protein sequence ID" value="MBX68938.1"/>
    <property type="molecule type" value="Transcribed_RNA"/>
</dbReference>
<sequence>MSSLDIKAWLFSSLLIKNFFIICPNFCSTCLFPTCIDLEILCHEPWFAVNL</sequence>